<evidence type="ECO:0000313" key="2">
    <source>
        <dbReference type="Proteomes" id="UP000460142"/>
    </source>
</evidence>
<sequence>MGASLLAKAVYQSADVLNVKPYSRAGSLPHLLDVASNNNFPQERGTCVGRRISPCWRLS</sequence>
<name>A0A6H9RFZ3_PSERE</name>
<protein>
    <submittedName>
        <fullName evidence="1">Uncharacterized protein</fullName>
    </submittedName>
</protein>
<dbReference type="EMBL" id="VZPS01000005">
    <property type="protein sequence ID" value="KAB0486491.1"/>
    <property type="molecule type" value="Genomic_DNA"/>
</dbReference>
<dbReference type="Proteomes" id="UP000460142">
    <property type="component" value="Unassembled WGS sequence"/>
</dbReference>
<organism evidence="1 2">
    <name type="scientific">Pseudomonas reinekei</name>
    <dbReference type="NCBI Taxonomy" id="395598"/>
    <lineage>
        <taxon>Bacteria</taxon>
        <taxon>Pseudomonadati</taxon>
        <taxon>Pseudomonadota</taxon>
        <taxon>Gammaproteobacteria</taxon>
        <taxon>Pseudomonadales</taxon>
        <taxon>Pseudomonadaceae</taxon>
        <taxon>Pseudomonas</taxon>
    </lineage>
</organism>
<reference evidence="1 2" key="1">
    <citation type="submission" date="2019-09" db="EMBL/GenBank/DDBJ databases">
        <title>Draft genome sequences of 48 bacterial type strains from the CCUG.</title>
        <authorList>
            <person name="Tunovic T."/>
            <person name="Pineiro-Iglesias B."/>
            <person name="Unosson C."/>
            <person name="Inganas E."/>
            <person name="Ohlen M."/>
            <person name="Cardew S."/>
            <person name="Jensie-Markopoulos S."/>
            <person name="Salva-Serra F."/>
            <person name="Jaen-Luchoro D."/>
            <person name="Karlsson R."/>
            <person name="Svensson-Stadler L."/>
            <person name="Chun J."/>
            <person name="Moore E."/>
        </authorList>
    </citation>
    <scope>NUCLEOTIDE SEQUENCE [LARGE SCALE GENOMIC DNA]</scope>
    <source>
        <strain evidence="1 2">CCUG 53116</strain>
    </source>
</reference>
<evidence type="ECO:0000313" key="1">
    <source>
        <dbReference type="EMBL" id="KAB0486491.1"/>
    </source>
</evidence>
<comment type="caution">
    <text evidence="1">The sequence shown here is derived from an EMBL/GenBank/DDBJ whole genome shotgun (WGS) entry which is preliminary data.</text>
</comment>
<dbReference type="AlphaFoldDB" id="A0A6H9RFZ3"/>
<accession>A0A6H9RFZ3</accession>
<proteinExistence type="predicted"/>
<dbReference type="OrthoDB" id="6945715at2"/>
<gene>
    <name evidence="1" type="ORF">F7R15_11350</name>
</gene>